<sequence length="60" mass="6760">MSLSGEHDTKAKSPIKQERPASPVPSGVSMKSDRSMNRHIVFREGDFSTEQRSQLLSRML</sequence>
<feature type="compositionally biased region" description="Basic and acidic residues" evidence="1">
    <location>
        <begin position="1"/>
        <end position="19"/>
    </location>
</feature>
<reference evidence="2 3" key="1">
    <citation type="submission" date="2021-04" db="EMBL/GenBank/DDBJ databases">
        <authorList>
            <person name="De Guttry C."/>
            <person name="Zahm M."/>
            <person name="Klopp C."/>
            <person name="Cabau C."/>
            <person name="Louis A."/>
            <person name="Berthelot C."/>
            <person name="Parey E."/>
            <person name="Roest Crollius H."/>
            <person name="Montfort J."/>
            <person name="Robinson-Rechavi M."/>
            <person name="Bucao C."/>
            <person name="Bouchez O."/>
            <person name="Gislard M."/>
            <person name="Lluch J."/>
            <person name="Milhes M."/>
            <person name="Lampietro C."/>
            <person name="Lopez Roques C."/>
            <person name="Donnadieu C."/>
            <person name="Braasch I."/>
            <person name="Desvignes T."/>
            <person name="Postlethwait J."/>
            <person name="Bobe J."/>
            <person name="Wedekind C."/>
            <person name="Guiguen Y."/>
        </authorList>
    </citation>
    <scope>NUCLEOTIDE SEQUENCE [LARGE SCALE GENOMIC DNA]</scope>
    <source>
        <strain evidence="2">Cs_M1</strain>
        <tissue evidence="2">Blood</tissue>
    </source>
</reference>
<organism evidence="2 3">
    <name type="scientific">Coregonus suidteri</name>
    <dbReference type="NCBI Taxonomy" id="861788"/>
    <lineage>
        <taxon>Eukaryota</taxon>
        <taxon>Metazoa</taxon>
        <taxon>Chordata</taxon>
        <taxon>Craniata</taxon>
        <taxon>Vertebrata</taxon>
        <taxon>Euteleostomi</taxon>
        <taxon>Actinopterygii</taxon>
        <taxon>Neopterygii</taxon>
        <taxon>Teleostei</taxon>
        <taxon>Protacanthopterygii</taxon>
        <taxon>Salmoniformes</taxon>
        <taxon>Salmonidae</taxon>
        <taxon>Coregoninae</taxon>
        <taxon>Coregonus</taxon>
    </lineage>
</organism>
<comment type="caution">
    <text evidence="2">The sequence shown here is derived from an EMBL/GenBank/DDBJ whole genome shotgun (WGS) entry which is preliminary data.</text>
</comment>
<feature type="compositionally biased region" description="Polar residues" evidence="1">
    <location>
        <begin position="48"/>
        <end position="60"/>
    </location>
</feature>
<evidence type="ECO:0000313" key="3">
    <source>
        <dbReference type="Proteomes" id="UP001356427"/>
    </source>
</evidence>
<dbReference type="EMBL" id="JAGTTL010000015">
    <property type="protein sequence ID" value="KAK6312451.1"/>
    <property type="molecule type" value="Genomic_DNA"/>
</dbReference>
<dbReference type="AlphaFoldDB" id="A0AAN8M5V2"/>
<accession>A0AAN8M5V2</accession>
<protein>
    <submittedName>
        <fullName evidence="2">Uncharacterized protein</fullName>
    </submittedName>
</protein>
<feature type="compositionally biased region" description="Basic and acidic residues" evidence="1">
    <location>
        <begin position="31"/>
        <end position="46"/>
    </location>
</feature>
<evidence type="ECO:0000313" key="2">
    <source>
        <dbReference type="EMBL" id="KAK6312451.1"/>
    </source>
</evidence>
<gene>
    <name evidence="2" type="ORF">J4Q44_G00181150</name>
</gene>
<dbReference type="Proteomes" id="UP001356427">
    <property type="component" value="Unassembled WGS sequence"/>
</dbReference>
<keyword evidence="3" id="KW-1185">Reference proteome</keyword>
<evidence type="ECO:0000256" key="1">
    <source>
        <dbReference type="SAM" id="MobiDB-lite"/>
    </source>
</evidence>
<name>A0AAN8M5V2_9TELE</name>
<feature type="region of interest" description="Disordered" evidence="1">
    <location>
        <begin position="1"/>
        <end position="60"/>
    </location>
</feature>
<proteinExistence type="predicted"/>